<keyword evidence="4" id="KW-1185">Reference proteome</keyword>
<dbReference type="Proteomes" id="UP000235786">
    <property type="component" value="Unassembled WGS sequence"/>
</dbReference>
<dbReference type="EMBL" id="KZ613941">
    <property type="protein sequence ID" value="PMD44414.1"/>
    <property type="molecule type" value="Genomic_DNA"/>
</dbReference>
<accession>A0A2J6S0W6</accession>
<proteinExistence type="predicted"/>
<keyword evidence="1" id="KW-0175">Coiled coil</keyword>
<gene>
    <name evidence="3" type="ORF">L207DRAFT_579355</name>
</gene>
<organism evidence="3 4">
    <name type="scientific">Hyaloscypha variabilis (strain UAMH 11265 / GT02V1 / F)</name>
    <name type="common">Meliniomyces variabilis</name>
    <dbReference type="NCBI Taxonomy" id="1149755"/>
    <lineage>
        <taxon>Eukaryota</taxon>
        <taxon>Fungi</taxon>
        <taxon>Dikarya</taxon>
        <taxon>Ascomycota</taxon>
        <taxon>Pezizomycotina</taxon>
        <taxon>Leotiomycetes</taxon>
        <taxon>Helotiales</taxon>
        <taxon>Hyaloscyphaceae</taxon>
        <taxon>Hyaloscypha</taxon>
        <taxon>Hyaloscypha variabilis</taxon>
    </lineage>
</organism>
<feature type="coiled-coil region" evidence="1">
    <location>
        <begin position="135"/>
        <end position="189"/>
    </location>
</feature>
<sequence length="229" mass="26860">MASTGTLTDGLTHYSSCKAYTSIFQQFNERLPRYNTINGEIFEKTFVILKHVNTDDDFKNEEIRWLAELLSWEQKFPNEKNLFPGIRPRLFEDQIKLANNGAQDCAYCARENLDINACLLNRVFSCGSQGHPKFIIRYGQELARQELEIKELERQDIESEEKERKAAEHKELIKQIESKEIKCSELLKALQVKEFQRKGLECENLKHQEREREAFERQKRASRTCARGP</sequence>
<evidence type="ECO:0000256" key="1">
    <source>
        <dbReference type="SAM" id="Coils"/>
    </source>
</evidence>
<evidence type="ECO:0000256" key="2">
    <source>
        <dbReference type="SAM" id="MobiDB-lite"/>
    </source>
</evidence>
<reference evidence="3 4" key="1">
    <citation type="submission" date="2016-04" db="EMBL/GenBank/DDBJ databases">
        <title>A degradative enzymes factory behind the ericoid mycorrhizal symbiosis.</title>
        <authorList>
            <consortium name="DOE Joint Genome Institute"/>
            <person name="Martino E."/>
            <person name="Morin E."/>
            <person name="Grelet G."/>
            <person name="Kuo A."/>
            <person name="Kohler A."/>
            <person name="Daghino S."/>
            <person name="Barry K."/>
            <person name="Choi C."/>
            <person name="Cichocki N."/>
            <person name="Clum A."/>
            <person name="Copeland A."/>
            <person name="Hainaut M."/>
            <person name="Haridas S."/>
            <person name="Labutti K."/>
            <person name="Lindquist E."/>
            <person name="Lipzen A."/>
            <person name="Khouja H.-R."/>
            <person name="Murat C."/>
            <person name="Ohm R."/>
            <person name="Olson A."/>
            <person name="Spatafora J."/>
            <person name="Veneault-Fourrey C."/>
            <person name="Henrissat B."/>
            <person name="Grigoriev I."/>
            <person name="Martin F."/>
            <person name="Perotto S."/>
        </authorList>
    </citation>
    <scope>NUCLEOTIDE SEQUENCE [LARGE SCALE GENOMIC DNA]</scope>
    <source>
        <strain evidence="3 4">F</strain>
    </source>
</reference>
<feature type="compositionally biased region" description="Basic and acidic residues" evidence="2">
    <location>
        <begin position="209"/>
        <end position="219"/>
    </location>
</feature>
<evidence type="ECO:0000313" key="4">
    <source>
        <dbReference type="Proteomes" id="UP000235786"/>
    </source>
</evidence>
<name>A0A2J6S0W6_HYAVF</name>
<evidence type="ECO:0000313" key="3">
    <source>
        <dbReference type="EMBL" id="PMD44414.1"/>
    </source>
</evidence>
<dbReference type="AlphaFoldDB" id="A0A2J6S0W6"/>
<protein>
    <submittedName>
        <fullName evidence="3">Uncharacterized protein</fullName>
    </submittedName>
</protein>
<feature type="region of interest" description="Disordered" evidence="2">
    <location>
        <begin position="209"/>
        <end position="229"/>
    </location>
</feature>